<protein>
    <submittedName>
        <fullName evidence="4">GldG family protein</fullName>
    </submittedName>
</protein>
<proteinExistence type="predicted"/>
<reference evidence="4 5" key="1">
    <citation type="submission" date="2020-08" db="EMBL/GenBank/DDBJ databases">
        <title>Acidobacteriota in marine sediments use diverse sulfur dissimilation pathways.</title>
        <authorList>
            <person name="Wasmund K."/>
        </authorList>
    </citation>
    <scope>NUCLEOTIDE SEQUENCE [LARGE SCALE GENOMIC DNA]</scope>
    <source>
        <strain evidence="4">MAG AM3-A</strain>
    </source>
</reference>
<evidence type="ECO:0000259" key="2">
    <source>
        <dbReference type="Pfam" id="PF09822"/>
    </source>
</evidence>
<name>A0A8J6XWN5_9BACT</name>
<organism evidence="4 5">
    <name type="scientific">Candidatus Sulfomarinibacter kjeldsenii</name>
    <dbReference type="NCBI Taxonomy" id="2885994"/>
    <lineage>
        <taxon>Bacteria</taxon>
        <taxon>Pseudomonadati</taxon>
        <taxon>Acidobacteriota</taxon>
        <taxon>Thermoanaerobaculia</taxon>
        <taxon>Thermoanaerobaculales</taxon>
        <taxon>Candidatus Sulfomarinibacteraceae</taxon>
        <taxon>Candidatus Sulfomarinibacter</taxon>
    </lineage>
</organism>
<dbReference type="InterPro" id="IPR019196">
    <property type="entry name" value="ABC_transp_unknown"/>
</dbReference>
<evidence type="ECO:0000313" key="5">
    <source>
        <dbReference type="Proteomes" id="UP000598633"/>
    </source>
</evidence>
<dbReference type="Pfam" id="PF23357">
    <property type="entry name" value="DUF7088"/>
    <property type="match status" value="1"/>
</dbReference>
<dbReference type="InterPro" id="IPR055396">
    <property type="entry name" value="DUF7088"/>
</dbReference>
<dbReference type="Pfam" id="PF09822">
    <property type="entry name" value="ABC_transp_aux"/>
    <property type="match status" value="1"/>
</dbReference>
<feature type="domain" description="DUF7088" evidence="3">
    <location>
        <begin position="42"/>
        <end position="119"/>
    </location>
</feature>
<feature type="domain" description="ABC-type uncharacterised transport system" evidence="2">
    <location>
        <begin position="175"/>
        <end position="415"/>
    </location>
</feature>
<keyword evidence="1" id="KW-1133">Transmembrane helix</keyword>
<dbReference type="SUPFAM" id="SSF52317">
    <property type="entry name" value="Class I glutamine amidotransferase-like"/>
    <property type="match status" value="1"/>
</dbReference>
<dbReference type="Proteomes" id="UP000598633">
    <property type="component" value="Unassembled WGS sequence"/>
</dbReference>
<dbReference type="InterPro" id="IPR029062">
    <property type="entry name" value="Class_I_gatase-like"/>
</dbReference>
<gene>
    <name evidence="4" type="ORF">IFJ97_02545</name>
</gene>
<evidence type="ECO:0000313" key="4">
    <source>
        <dbReference type="EMBL" id="MBD3870222.1"/>
    </source>
</evidence>
<dbReference type="EMBL" id="JACXWA010000043">
    <property type="protein sequence ID" value="MBD3870222.1"/>
    <property type="molecule type" value="Genomic_DNA"/>
</dbReference>
<feature type="transmembrane region" description="Helical" evidence="1">
    <location>
        <begin position="462"/>
        <end position="482"/>
    </location>
</feature>
<feature type="transmembrane region" description="Helical" evidence="1">
    <location>
        <begin position="12"/>
        <end position="31"/>
    </location>
</feature>
<evidence type="ECO:0000256" key="1">
    <source>
        <dbReference type="SAM" id="Phobius"/>
    </source>
</evidence>
<dbReference type="AlphaFoldDB" id="A0A8J6XWN5"/>
<keyword evidence="1" id="KW-0812">Transmembrane</keyword>
<dbReference type="Gene3D" id="3.40.30.10">
    <property type="entry name" value="Glutaredoxin"/>
    <property type="match status" value="1"/>
</dbReference>
<keyword evidence="1" id="KW-0472">Membrane</keyword>
<sequence>MRQQAIRYTISGVVAVFLAIALTLMVNWLSARRFTRADWTTTQIYSLSEKTENILAGLDDEIRIVVFMTPQTAMFDQVQELLERYNAASDKITVEHIDPEREPLKTTQLAEQFGVQVADTVVFIYGDRTKYVTSDQMAEMDFSGAQYGQGPTMRAFKGEEQFTSAILSLVAPDVPKIYFVTGHGEAALGGAGGGATDRSLRILEEALKRENMETADTILLSGEVPDDADVLAIVGPTRAYTEAEIEALGAYLDRGGRLLLALDPLIEPAGTMRPTRLEAMLGGRGVVVHDDLVVDPSRRLPFYDLSAVYLEDFPAHPVTQGLEGFAVLFTVSRSLVAEGDGATALVQTSAEGWGETDLGMLLRGEPVAFDDADNPGPAVVGVAVEELAVAGDDEEAREVEYRLVVFGDSDFLTDLDISNAGNAVLAANTFNWLTAREDLLGIPPRDVEQVSLFLSQQQMRNLALLVLLGMPGAAIIAGILVWRRRRH</sequence>
<evidence type="ECO:0000259" key="3">
    <source>
        <dbReference type="Pfam" id="PF23357"/>
    </source>
</evidence>
<accession>A0A8J6XWN5</accession>
<comment type="caution">
    <text evidence="4">The sequence shown here is derived from an EMBL/GenBank/DDBJ whole genome shotgun (WGS) entry which is preliminary data.</text>
</comment>